<sequence>MSSSPSWPSLYNPALEIDGITGKQPVQIGGHYLYKPEDIFRFTLYWTLIFHIPLFFLCGIYAFLNLTFPPSRHAVKSYSASSASLERPPTPQPRTRLTPPRANEGRSRLTFAIIVLLVFLALSVTNAVIGATVVGFVLAGLYKAAQYNMSTWVPFVWSIIIVLLFAIGVWPSTVDVI</sequence>
<gene>
    <name evidence="8" type="ORF">PILCRDRAFT_251586</name>
</gene>
<protein>
    <submittedName>
        <fullName evidence="8">Uncharacterized protein</fullName>
    </submittedName>
</protein>
<keyword evidence="3 7" id="KW-0812">Transmembrane</keyword>
<dbReference type="HOGENOM" id="CLU_071343_0_0_1"/>
<dbReference type="AlphaFoldDB" id="A0A0C3CET8"/>
<evidence type="ECO:0000313" key="8">
    <source>
        <dbReference type="EMBL" id="KIM88247.1"/>
    </source>
</evidence>
<keyword evidence="4 7" id="KW-1133">Transmembrane helix</keyword>
<evidence type="ECO:0000256" key="2">
    <source>
        <dbReference type="ARBA" id="ARBA00006325"/>
    </source>
</evidence>
<reference evidence="8 9" key="1">
    <citation type="submission" date="2014-04" db="EMBL/GenBank/DDBJ databases">
        <authorList>
            <consortium name="DOE Joint Genome Institute"/>
            <person name="Kuo A."/>
            <person name="Tarkka M."/>
            <person name="Buscot F."/>
            <person name="Kohler A."/>
            <person name="Nagy L.G."/>
            <person name="Floudas D."/>
            <person name="Copeland A."/>
            <person name="Barry K.W."/>
            <person name="Cichocki N."/>
            <person name="Veneault-Fourrey C."/>
            <person name="LaButti K."/>
            <person name="Lindquist E.A."/>
            <person name="Lipzen A."/>
            <person name="Lundell T."/>
            <person name="Morin E."/>
            <person name="Murat C."/>
            <person name="Sun H."/>
            <person name="Tunlid A."/>
            <person name="Henrissat B."/>
            <person name="Grigoriev I.V."/>
            <person name="Hibbett D.S."/>
            <person name="Martin F."/>
            <person name="Nordberg H.P."/>
            <person name="Cantor M.N."/>
            <person name="Hua S.X."/>
        </authorList>
    </citation>
    <scope>NUCLEOTIDE SEQUENCE [LARGE SCALE GENOMIC DNA]</scope>
    <source>
        <strain evidence="8 9">F 1598</strain>
    </source>
</reference>
<keyword evidence="9" id="KW-1185">Reference proteome</keyword>
<feature type="transmembrane region" description="Helical" evidence="7">
    <location>
        <begin position="151"/>
        <end position="170"/>
    </location>
</feature>
<evidence type="ECO:0000256" key="5">
    <source>
        <dbReference type="ARBA" id="ARBA00023136"/>
    </source>
</evidence>
<dbReference type="EMBL" id="KN832977">
    <property type="protein sequence ID" value="KIM88247.1"/>
    <property type="molecule type" value="Genomic_DNA"/>
</dbReference>
<feature type="transmembrane region" description="Helical" evidence="7">
    <location>
        <begin position="111"/>
        <end position="139"/>
    </location>
</feature>
<dbReference type="PANTHER" id="PTHR22779:SF6">
    <property type="entry name" value="SD17342P"/>
    <property type="match status" value="1"/>
</dbReference>
<evidence type="ECO:0000256" key="3">
    <source>
        <dbReference type="ARBA" id="ARBA00022692"/>
    </source>
</evidence>
<dbReference type="InterPro" id="IPR019334">
    <property type="entry name" value="TMEM170A/B/YPR153W-like"/>
</dbReference>
<accession>A0A0C3CET8</accession>
<comment type="subcellular location">
    <subcellularLocation>
        <location evidence="1">Membrane</location>
        <topology evidence="1">Multi-pass membrane protein</topology>
    </subcellularLocation>
</comment>
<dbReference type="InParanoid" id="A0A0C3CET8"/>
<evidence type="ECO:0000256" key="4">
    <source>
        <dbReference type="ARBA" id="ARBA00022989"/>
    </source>
</evidence>
<evidence type="ECO:0000313" key="9">
    <source>
        <dbReference type="Proteomes" id="UP000054166"/>
    </source>
</evidence>
<dbReference type="Proteomes" id="UP000054166">
    <property type="component" value="Unassembled WGS sequence"/>
</dbReference>
<feature type="region of interest" description="Disordered" evidence="6">
    <location>
        <begin position="82"/>
        <end position="102"/>
    </location>
</feature>
<dbReference type="PANTHER" id="PTHR22779">
    <property type="entry name" value="SD17342P"/>
    <property type="match status" value="1"/>
</dbReference>
<organism evidence="8 9">
    <name type="scientific">Piloderma croceum (strain F 1598)</name>
    <dbReference type="NCBI Taxonomy" id="765440"/>
    <lineage>
        <taxon>Eukaryota</taxon>
        <taxon>Fungi</taxon>
        <taxon>Dikarya</taxon>
        <taxon>Basidiomycota</taxon>
        <taxon>Agaricomycotina</taxon>
        <taxon>Agaricomycetes</taxon>
        <taxon>Agaricomycetidae</taxon>
        <taxon>Atheliales</taxon>
        <taxon>Atheliaceae</taxon>
        <taxon>Piloderma</taxon>
    </lineage>
</organism>
<feature type="transmembrane region" description="Helical" evidence="7">
    <location>
        <begin position="44"/>
        <end position="64"/>
    </location>
</feature>
<name>A0A0C3CET8_PILCF</name>
<evidence type="ECO:0000256" key="6">
    <source>
        <dbReference type="SAM" id="MobiDB-lite"/>
    </source>
</evidence>
<proteinExistence type="inferred from homology"/>
<reference evidence="9" key="2">
    <citation type="submission" date="2015-01" db="EMBL/GenBank/DDBJ databases">
        <title>Evolutionary Origins and Diversification of the Mycorrhizal Mutualists.</title>
        <authorList>
            <consortium name="DOE Joint Genome Institute"/>
            <consortium name="Mycorrhizal Genomics Consortium"/>
            <person name="Kohler A."/>
            <person name="Kuo A."/>
            <person name="Nagy L.G."/>
            <person name="Floudas D."/>
            <person name="Copeland A."/>
            <person name="Barry K.W."/>
            <person name="Cichocki N."/>
            <person name="Veneault-Fourrey C."/>
            <person name="LaButti K."/>
            <person name="Lindquist E.A."/>
            <person name="Lipzen A."/>
            <person name="Lundell T."/>
            <person name="Morin E."/>
            <person name="Murat C."/>
            <person name="Riley R."/>
            <person name="Ohm R."/>
            <person name="Sun H."/>
            <person name="Tunlid A."/>
            <person name="Henrissat B."/>
            <person name="Grigoriev I.V."/>
            <person name="Hibbett D.S."/>
            <person name="Martin F."/>
        </authorList>
    </citation>
    <scope>NUCLEOTIDE SEQUENCE [LARGE SCALE GENOMIC DNA]</scope>
    <source>
        <strain evidence="9">F 1598</strain>
    </source>
</reference>
<dbReference type="OrthoDB" id="2131401at2759"/>
<evidence type="ECO:0000256" key="1">
    <source>
        <dbReference type="ARBA" id="ARBA00004141"/>
    </source>
</evidence>
<keyword evidence="5 7" id="KW-0472">Membrane</keyword>
<evidence type="ECO:0000256" key="7">
    <source>
        <dbReference type="SAM" id="Phobius"/>
    </source>
</evidence>
<comment type="similarity">
    <text evidence="2">Belongs to the TMEM170 family.</text>
</comment>
<dbReference type="GO" id="GO:0016020">
    <property type="term" value="C:membrane"/>
    <property type="evidence" value="ECO:0007669"/>
    <property type="project" value="UniProtKB-SubCell"/>
</dbReference>
<dbReference type="STRING" id="765440.A0A0C3CET8"/>